<evidence type="ECO:0000256" key="1">
    <source>
        <dbReference type="SAM" id="MobiDB-lite"/>
    </source>
</evidence>
<dbReference type="Proteomes" id="UP000585474">
    <property type="component" value="Unassembled WGS sequence"/>
</dbReference>
<comment type="caution">
    <text evidence="2">The sequence shown here is derived from an EMBL/GenBank/DDBJ whole genome shotgun (WGS) entry which is preliminary data.</text>
</comment>
<dbReference type="EMBL" id="BJWL01000008">
    <property type="protein sequence ID" value="GFY93051.1"/>
    <property type="molecule type" value="Genomic_DNA"/>
</dbReference>
<evidence type="ECO:0000313" key="2">
    <source>
        <dbReference type="EMBL" id="GFY93051.1"/>
    </source>
</evidence>
<feature type="region of interest" description="Disordered" evidence="1">
    <location>
        <begin position="45"/>
        <end position="81"/>
    </location>
</feature>
<gene>
    <name evidence="2" type="ORF">Acr_08g0014470</name>
</gene>
<keyword evidence="3" id="KW-1185">Reference proteome</keyword>
<reference evidence="2 3" key="1">
    <citation type="submission" date="2019-07" db="EMBL/GenBank/DDBJ databases">
        <title>De Novo Assembly of kiwifruit Actinidia rufa.</title>
        <authorList>
            <person name="Sugita-Konishi S."/>
            <person name="Sato K."/>
            <person name="Mori E."/>
            <person name="Abe Y."/>
            <person name="Kisaki G."/>
            <person name="Hamano K."/>
            <person name="Suezawa K."/>
            <person name="Otani M."/>
            <person name="Fukuda T."/>
            <person name="Manabe T."/>
            <person name="Gomi K."/>
            <person name="Tabuchi M."/>
            <person name="Akimitsu K."/>
            <person name="Kataoka I."/>
        </authorList>
    </citation>
    <scope>NUCLEOTIDE SEQUENCE [LARGE SCALE GENOMIC DNA]</scope>
    <source>
        <strain evidence="3">cv. Fuchu</strain>
    </source>
</reference>
<sequence length="121" mass="14102">MANVNTVLLYRKLHGNLRIREINIFDYNSFQELRNKINRLVYRQPLQPPPQPILPDQENGLPLPPPPPQPRPEENGWPEAHIEYDTINSDDRFPLGYHNFEGFVLIVDHIYANPPGVPLHH</sequence>
<accession>A0A7J0F2Y2</accession>
<organism evidence="2 3">
    <name type="scientific">Actinidia rufa</name>
    <dbReference type="NCBI Taxonomy" id="165716"/>
    <lineage>
        <taxon>Eukaryota</taxon>
        <taxon>Viridiplantae</taxon>
        <taxon>Streptophyta</taxon>
        <taxon>Embryophyta</taxon>
        <taxon>Tracheophyta</taxon>
        <taxon>Spermatophyta</taxon>
        <taxon>Magnoliopsida</taxon>
        <taxon>eudicotyledons</taxon>
        <taxon>Gunneridae</taxon>
        <taxon>Pentapetalae</taxon>
        <taxon>asterids</taxon>
        <taxon>Ericales</taxon>
        <taxon>Actinidiaceae</taxon>
        <taxon>Actinidia</taxon>
    </lineage>
</organism>
<proteinExistence type="predicted"/>
<dbReference type="AlphaFoldDB" id="A0A7J0F2Y2"/>
<evidence type="ECO:0000313" key="3">
    <source>
        <dbReference type="Proteomes" id="UP000585474"/>
    </source>
</evidence>
<protein>
    <submittedName>
        <fullName evidence="2">Uncharacterized protein</fullName>
    </submittedName>
</protein>
<name>A0A7J0F2Y2_9ERIC</name>